<dbReference type="InterPro" id="IPR000182">
    <property type="entry name" value="GNAT_dom"/>
</dbReference>
<feature type="domain" description="N-acetyltransferase" evidence="1">
    <location>
        <begin position="36"/>
        <end position="197"/>
    </location>
</feature>
<organism evidence="2 3">
    <name type="scientific">Hyaloscypha bicolor E</name>
    <dbReference type="NCBI Taxonomy" id="1095630"/>
    <lineage>
        <taxon>Eukaryota</taxon>
        <taxon>Fungi</taxon>
        <taxon>Dikarya</taxon>
        <taxon>Ascomycota</taxon>
        <taxon>Pezizomycotina</taxon>
        <taxon>Leotiomycetes</taxon>
        <taxon>Helotiales</taxon>
        <taxon>Hyaloscyphaceae</taxon>
        <taxon>Hyaloscypha</taxon>
        <taxon>Hyaloscypha bicolor</taxon>
    </lineage>
</organism>
<keyword evidence="3" id="KW-1185">Reference proteome</keyword>
<dbReference type="GO" id="GO:1990189">
    <property type="term" value="F:protein N-terminal-serine acetyltransferase activity"/>
    <property type="evidence" value="ECO:0007669"/>
    <property type="project" value="TreeGrafter"/>
</dbReference>
<dbReference type="PANTHER" id="PTHR43441">
    <property type="entry name" value="RIBOSOMAL-PROTEIN-SERINE ACETYLTRANSFERASE"/>
    <property type="match status" value="1"/>
</dbReference>
<accession>A0A2J6TJN7</accession>
<evidence type="ECO:0000313" key="2">
    <source>
        <dbReference type="EMBL" id="PMD63239.1"/>
    </source>
</evidence>
<keyword evidence="2" id="KW-0808">Transferase</keyword>
<dbReference type="InParanoid" id="A0A2J6TJN7"/>
<dbReference type="GO" id="GO:0008999">
    <property type="term" value="F:protein-N-terminal-alanine acetyltransferase activity"/>
    <property type="evidence" value="ECO:0007669"/>
    <property type="project" value="TreeGrafter"/>
</dbReference>
<dbReference type="Pfam" id="PF13302">
    <property type="entry name" value="Acetyltransf_3"/>
    <property type="match status" value="1"/>
</dbReference>
<reference evidence="2 3" key="1">
    <citation type="submission" date="2016-04" db="EMBL/GenBank/DDBJ databases">
        <title>A degradative enzymes factory behind the ericoid mycorrhizal symbiosis.</title>
        <authorList>
            <consortium name="DOE Joint Genome Institute"/>
            <person name="Martino E."/>
            <person name="Morin E."/>
            <person name="Grelet G."/>
            <person name="Kuo A."/>
            <person name="Kohler A."/>
            <person name="Daghino S."/>
            <person name="Barry K."/>
            <person name="Choi C."/>
            <person name="Cichocki N."/>
            <person name="Clum A."/>
            <person name="Copeland A."/>
            <person name="Hainaut M."/>
            <person name="Haridas S."/>
            <person name="Labutti K."/>
            <person name="Lindquist E."/>
            <person name="Lipzen A."/>
            <person name="Khouja H.-R."/>
            <person name="Murat C."/>
            <person name="Ohm R."/>
            <person name="Olson A."/>
            <person name="Spatafora J."/>
            <person name="Veneault-Fourrey C."/>
            <person name="Henrissat B."/>
            <person name="Grigoriev I."/>
            <person name="Martin F."/>
            <person name="Perotto S."/>
        </authorList>
    </citation>
    <scope>NUCLEOTIDE SEQUENCE [LARGE SCALE GENOMIC DNA]</scope>
    <source>
        <strain evidence="2 3">E</strain>
    </source>
</reference>
<dbReference type="OrthoDB" id="41238at2759"/>
<dbReference type="AlphaFoldDB" id="A0A2J6TJN7"/>
<dbReference type="EMBL" id="KZ613782">
    <property type="protein sequence ID" value="PMD63239.1"/>
    <property type="molecule type" value="Genomic_DNA"/>
</dbReference>
<gene>
    <name evidence="2" type="ORF">K444DRAFT_610080</name>
</gene>
<dbReference type="InterPro" id="IPR051908">
    <property type="entry name" value="Ribosomal_N-acetyltransferase"/>
</dbReference>
<dbReference type="FunCoup" id="A0A2J6TJN7">
    <property type="interactions" value="715"/>
</dbReference>
<sequence>MSSNEPEGDFVTGPPALHPSTLPSTFILGSNPLPHRINLRPLTLSHAKDLFANLSSPVNDHLYKYLPGGPFPDVESFTKHIQWLIDEPGCYAFSIFSADKIHLSNQDPSTPTGGKDKDSEGTAVSIICLLNIVPANRSIEIGHVLYAATLQRTTPATAAYYLLMKLCFEDLHYQRVEWKCNDRNKPSERAALRLGFQYEGTFRKHMIVKGRRRDSAWFSVLDDEWKESVGEALEKWLSPGNFDETGGQRRKLEEVRGEVEKRARV</sequence>
<dbReference type="PANTHER" id="PTHR43441:SF2">
    <property type="entry name" value="FAMILY ACETYLTRANSFERASE, PUTATIVE (AFU_ORTHOLOGUE AFUA_7G00850)-RELATED"/>
    <property type="match status" value="1"/>
</dbReference>
<keyword evidence="2" id="KW-0012">Acyltransferase</keyword>
<proteinExistence type="predicted"/>
<dbReference type="Gene3D" id="3.40.630.30">
    <property type="match status" value="1"/>
</dbReference>
<dbReference type="RefSeq" id="XP_024740143.1">
    <property type="nucleotide sequence ID" value="XM_024879680.1"/>
</dbReference>
<name>A0A2J6TJN7_9HELO</name>
<dbReference type="InterPro" id="IPR016181">
    <property type="entry name" value="Acyl_CoA_acyltransferase"/>
</dbReference>
<evidence type="ECO:0000259" key="1">
    <source>
        <dbReference type="Pfam" id="PF13302"/>
    </source>
</evidence>
<dbReference type="Proteomes" id="UP000235371">
    <property type="component" value="Unassembled WGS sequence"/>
</dbReference>
<dbReference type="SUPFAM" id="SSF55729">
    <property type="entry name" value="Acyl-CoA N-acyltransferases (Nat)"/>
    <property type="match status" value="1"/>
</dbReference>
<dbReference type="GeneID" id="36587757"/>
<evidence type="ECO:0000313" key="3">
    <source>
        <dbReference type="Proteomes" id="UP000235371"/>
    </source>
</evidence>
<protein>
    <submittedName>
        <fullName evidence="2">Acyl-CoA N-acyltransferase</fullName>
    </submittedName>
</protein>